<dbReference type="RefSeq" id="WP_310372537.1">
    <property type="nucleotide sequence ID" value="NZ_JAVDXT010000001.1"/>
</dbReference>
<evidence type="ECO:0008006" key="5">
    <source>
        <dbReference type="Google" id="ProtNLM"/>
    </source>
</evidence>
<evidence type="ECO:0000313" key="4">
    <source>
        <dbReference type="Proteomes" id="UP001180487"/>
    </source>
</evidence>
<accession>A0ABU2C757</accession>
<keyword evidence="2" id="KW-0732">Signal</keyword>
<gene>
    <name evidence="3" type="ORF">J2X19_001762</name>
</gene>
<sequence length="281" mass="29290">MFVALLAATTAALTAAAENPILICATCVPPGLPVDVGASVRRDVDPVVFRIFVDPEVARVSVSVAVGDATINGVILDYRTRTAPFSLAAGPCRIEGTLMLRLNEAPGVSALYLDGVVQSLADGSACARRESGPPALARAFRGDLVQWRSPSRTVLLRDRHFLTANLSVQIDVLPDEAVGQMATLTFFIGGQLLLSVPVRLAGSVSLNQDVRMGETIIRAGARFSLTPPSPVTNGSLVAQDLRITTGTSSIDASGVLFSWPAPSPGPPSTDVPVASGLPVLR</sequence>
<dbReference type="Proteomes" id="UP001180487">
    <property type="component" value="Unassembled WGS sequence"/>
</dbReference>
<feature type="chain" id="PRO_5046432373" description="Secreted protein" evidence="2">
    <location>
        <begin position="18"/>
        <end position="281"/>
    </location>
</feature>
<proteinExistence type="predicted"/>
<organism evidence="3 4">
    <name type="scientific">Rhodoferax ferrireducens</name>
    <dbReference type="NCBI Taxonomy" id="192843"/>
    <lineage>
        <taxon>Bacteria</taxon>
        <taxon>Pseudomonadati</taxon>
        <taxon>Pseudomonadota</taxon>
        <taxon>Betaproteobacteria</taxon>
        <taxon>Burkholderiales</taxon>
        <taxon>Comamonadaceae</taxon>
        <taxon>Rhodoferax</taxon>
    </lineage>
</organism>
<name>A0ABU2C757_9BURK</name>
<dbReference type="EMBL" id="JAVDXT010000001">
    <property type="protein sequence ID" value="MDR7377104.1"/>
    <property type="molecule type" value="Genomic_DNA"/>
</dbReference>
<protein>
    <recommendedName>
        <fullName evidence="5">Secreted protein</fullName>
    </recommendedName>
</protein>
<evidence type="ECO:0000313" key="3">
    <source>
        <dbReference type="EMBL" id="MDR7377104.1"/>
    </source>
</evidence>
<feature type="region of interest" description="Disordered" evidence="1">
    <location>
        <begin position="261"/>
        <end position="281"/>
    </location>
</feature>
<feature type="signal peptide" evidence="2">
    <location>
        <begin position="1"/>
        <end position="17"/>
    </location>
</feature>
<reference evidence="3 4" key="1">
    <citation type="submission" date="2023-07" db="EMBL/GenBank/DDBJ databases">
        <title>Sorghum-associated microbial communities from plants grown in Nebraska, USA.</title>
        <authorList>
            <person name="Schachtman D."/>
        </authorList>
    </citation>
    <scope>NUCLEOTIDE SEQUENCE [LARGE SCALE GENOMIC DNA]</scope>
    <source>
        <strain evidence="3 4">BE313</strain>
    </source>
</reference>
<evidence type="ECO:0000256" key="2">
    <source>
        <dbReference type="SAM" id="SignalP"/>
    </source>
</evidence>
<comment type="caution">
    <text evidence="3">The sequence shown here is derived from an EMBL/GenBank/DDBJ whole genome shotgun (WGS) entry which is preliminary data.</text>
</comment>
<evidence type="ECO:0000256" key="1">
    <source>
        <dbReference type="SAM" id="MobiDB-lite"/>
    </source>
</evidence>
<keyword evidence="4" id="KW-1185">Reference proteome</keyword>